<dbReference type="Pfam" id="PF13692">
    <property type="entry name" value="Glyco_trans_1_4"/>
    <property type="match status" value="1"/>
</dbReference>
<keyword evidence="6" id="KW-1185">Reference proteome</keyword>
<evidence type="ECO:0000313" key="6">
    <source>
        <dbReference type="Proteomes" id="UP000630353"/>
    </source>
</evidence>
<dbReference type="GO" id="GO:0016757">
    <property type="term" value="F:glycosyltransferase activity"/>
    <property type="evidence" value="ECO:0007669"/>
    <property type="project" value="UniProtKB-KW"/>
</dbReference>
<dbReference type="PANTHER" id="PTHR12526:SF640">
    <property type="entry name" value="COLANIC ACID BIOSYNTHESIS GLYCOSYLTRANSFERASE WCAL-RELATED"/>
    <property type="match status" value="1"/>
</dbReference>
<evidence type="ECO:0000256" key="2">
    <source>
        <dbReference type="ARBA" id="ARBA00022676"/>
    </source>
</evidence>
<comment type="similarity">
    <text evidence="1">Belongs to the glycosyltransferase group 1 family. Glycosyltransferase 4 subfamily.</text>
</comment>
<dbReference type="InterPro" id="IPR028098">
    <property type="entry name" value="Glyco_trans_4-like_N"/>
</dbReference>
<dbReference type="PANTHER" id="PTHR12526">
    <property type="entry name" value="GLYCOSYLTRANSFERASE"/>
    <property type="match status" value="1"/>
</dbReference>
<evidence type="ECO:0000259" key="4">
    <source>
        <dbReference type="Pfam" id="PF13439"/>
    </source>
</evidence>
<name>A0A919CQA1_9PROT</name>
<keyword evidence="5" id="KW-0378">Hydrolase</keyword>
<evidence type="ECO:0000256" key="1">
    <source>
        <dbReference type="ARBA" id="ARBA00009481"/>
    </source>
</evidence>
<dbReference type="CDD" id="cd03801">
    <property type="entry name" value="GT4_PimA-like"/>
    <property type="match status" value="1"/>
</dbReference>
<protein>
    <submittedName>
        <fullName evidence="5">Glycoside hydrolase</fullName>
    </submittedName>
</protein>
<evidence type="ECO:0000313" key="5">
    <source>
        <dbReference type="EMBL" id="GHD51490.1"/>
    </source>
</evidence>
<keyword evidence="2" id="KW-0328">Glycosyltransferase</keyword>
<evidence type="ECO:0000256" key="3">
    <source>
        <dbReference type="ARBA" id="ARBA00022679"/>
    </source>
</evidence>
<dbReference type="Gene3D" id="3.40.50.2000">
    <property type="entry name" value="Glycogen Phosphorylase B"/>
    <property type="match status" value="2"/>
</dbReference>
<dbReference type="Pfam" id="PF13439">
    <property type="entry name" value="Glyco_transf_4"/>
    <property type="match status" value="1"/>
</dbReference>
<organism evidence="5 6">
    <name type="scientific">Thalassobaculum fulvum</name>
    <dbReference type="NCBI Taxonomy" id="1633335"/>
    <lineage>
        <taxon>Bacteria</taxon>
        <taxon>Pseudomonadati</taxon>
        <taxon>Pseudomonadota</taxon>
        <taxon>Alphaproteobacteria</taxon>
        <taxon>Rhodospirillales</taxon>
        <taxon>Thalassobaculaceae</taxon>
        <taxon>Thalassobaculum</taxon>
    </lineage>
</organism>
<feature type="domain" description="Glycosyltransferase subfamily 4-like N-terminal" evidence="4">
    <location>
        <begin position="89"/>
        <end position="159"/>
    </location>
</feature>
<dbReference type="Proteomes" id="UP000630353">
    <property type="component" value="Unassembled WGS sequence"/>
</dbReference>
<reference evidence="5" key="2">
    <citation type="submission" date="2020-09" db="EMBL/GenBank/DDBJ databases">
        <authorList>
            <person name="Sun Q."/>
            <person name="Kim S."/>
        </authorList>
    </citation>
    <scope>NUCLEOTIDE SEQUENCE</scope>
    <source>
        <strain evidence="5">KCTC 42651</strain>
    </source>
</reference>
<keyword evidence="3" id="KW-0808">Transferase</keyword>
<sequence length="354" mass="37519">MRDAPVWFLVPGDPDTPTGGFVYDRYAVQGLAGAGRLGGVLRVDGRFPATDADTLARSAEAVAGVPDGAILVVDGLAFAPLVESLRPHAGRLTLVALVHHPLGDETGITDAERARWLRDEVAALRPVRRIVTTSRTTARRLAELGLDPGRIRAVPPGVDGPIDLSFRRPPAADAPLRLLTVATLIPRKGQDLLVDALARLQDRPWTADLVGDARHPAFARAVAGRIGELGLGDRIALRGAVRHDDLDRYWRAADLFVLPSRHEGWGIAYVEAVRWGLPVIGTSAGAIPEAVPAGAGVLVPPDDLEALTAALARLLDDRAAFARLAVGAVAAAAGLRRWIDTEREFVAAVTEGPP</sequence>
<dbReference type="EMBL" id="BMZS01000005">
    <property type="protein sequence ID" value="GHD51490.1"/>
    <property type="molecule type" value="Genomic_DNA"/>
</dbReference>
<comment type="caution">
    <text evidence="5">The sequence shown here is derived from an EMBL/GenBank/DDBJ whole genome shotgun (WGS) entry which is preliminary data.</text>
</comment>
<gene>
    <name evidence="5" type="ORF">GCM10017083_26000</name>
</gene>
<proteinExistence type="inferred from homology"/>
<dbReference type="RefSeq" id="WP_189990182.1">
    <property type="nucleotide sequence ID" value="NZ_BMZS01000005.1"/>
</dbReference>
<dbReference type="SUPFAM" id="SSF53756">
    <property type="entry name" value="UDP-Glycosyltransferase/glycogen phosphorylase"/>
    <property type="match status" value="1"/>
</dbReference>
<reference evidence="5" key="1">
    <citation type="journal article" date="2014" name="Int. J. Syst. Evol. Microbiol.">
        <title>Complete genome sequence of Corynebacterium casei LMG S-19264T (=DSM 44701T), isolated from a smear-ripened cheese.</title>
        <authorList>
            <consortium name="US DOE Joint Genome Institute (JGI-PGF)"/>
            <person name="Walter F."/>
            <person name="Albersmeier A."/>
            <person name="Kalinowski J."/>
            <person name="Ruckert C."/>
        </authorList>
    </citation>
    <scope>NUCLEOTIDE SEQUENCE</scope>
    <source>
        <strain evidence="5">KCTC 42651</strain>
    </source>
</reference>
<accession>A0A919CQA1</accession>
<dbReference type="AlphaFoldDB" id="A0A919CQA1"/>
<dbReference type="GO" id="GO:0016787">
    <property type="term" value="F:hydrolase activity"/>
    <property type="evidence" value="ECO:0007669"/>
    <property type="project" value="UniProtKB-KW"/>
</dbReference>